<sequence>MPPNCNTANGRPSGGRTKDAEQRARQPSGARVLAAVAEQPARLSTRESVRLGSYCAAAAATVLFETSTRAVVLLVLLLLLAGSLAVLFGQS</sequence>
<dbReference type="AlphaFoldDB" id="A0AAU9G2H8"/>
<dbReference type="EMBL" id="AP029266">
    <property type="protein sequence ID" value="BFG01790.1"/>
    <property type="molecule type" value="Genomic_DNA"/>
</dbReference>
<organism evidence="3 4">
    <name type="scientific">Drosophila madeirensis</name>
    <name type="common">Fruit fly</name>
    <dbReference type="NCBI Taxonomy" id="30013"/>
    <lineage>
        <taxon>Eukaryota</taxon>
        <taxon>Metazoa</taxon>
        <taxon>Ecdysozoa</taxon>
        <taxon>Arthropoda</taxon>
        <taxon>Hexapoda</taxon>
        <taxon>Insecta</taxon>
        <taxon>Pterygota</taxon>
        <taxon>Neoptera</taxon>
        <taxon>Endopterygota</taxon>
        <taxon>Diptera</taxon>
        <taxon>Brachycera</taxon>
        <taxon>Muscomorpha</taxon>
        <taxon>Ephydroidea</taxon>
        <taxon>Drosophilidae</taxon>
        <taxon>Drosophila</taxon>
        <taxon>Sophophora</taxon>
    </lineage>
</organism>
<keyword evidence="2" id="KW-1133">Transmembrane helix</keyword>
<feature type="region of interest" description="Disordered" evidence="1">
    <location>
        <begin position="1"/>
        <end position="31"/>
    </location>
</feature>
<gene>
    <name evidence="3" type="ORF">DMAD_01461</name>
</gene>
<keyword evidence="2" id="KW-0472">Membrane</keyword>
<dbReference type="Proteomes" id="UP001500889">
    <property type="component" value="Chromosome A"/>
</dbReference>
<name>A0AAU9G2H8_DROMD</name>
<feature type="transmembrane region" description="Helical" evidence="2">
    <location>
        <begin position="70"/>
        <end position="89"/>
    </location>
</feature>
<evidence type="ECO:0000313" key="3">
    <source>
        <dbReference type="EMBL" id="BFG01790.1"/>
    </source>
</evidence>
<proteinExistence type="predicted"/>
<evidence type="ECO:0000256" key="1">
    <source>
        <dbReference type="SAM" id="MobiDB-lite"/>
    </source>
</evidence>
<evidence type="ECO:0000256" key="2">
    <source>
        <dbReference type="SAM" id="Phobius"/>
    </source>
</evidence>
<keyword evidence="4" id="KW-1185">Reference proteome</keyword>
<evidence type="ECO:0000313" key="4">
    <source>
        <dbReference type="Proteomes" id="UP001500889"/>
    </source>
</evidence>
<keyword evidence="2" id="KW-0812">Transmembrane</keyword>
<feature type="compositionally biased region" description="Polar residues" evidence="1">
    <location>
        <begin position="1"/>
        <end position="10"/>
    </location>
</feature>
<reference evidence="3 4" key="1">
    <citation type="submission" date="2024-02" db="EMBL/GenBank/DDBJ databases">
        <title>A chromosome-level genome assembly of Drosophila madeirensis, a fruit fly species endemic to Madeira island.</title>
        <authorList>
            <person name="Tomihara K."/>
            <person name="Llopart A."/>
            <person name="Yamamoto D."/>
        </authorList>
    </citation>
    <scope>NUCLEOTIDE SEQUENCE [LARGE SCALE GENOMIC DNA]</scope>
    <source>
        <strain evidence="3 4">RF1</strain>
    </source>
</reference>
<accession>A0AAU9G2H8</accession>
<protein>
    <submittedName>
        <fullName evidence="3">Uncharacterized protein</fullName>
    </submittedName>
</protein>